<dbReference type="InterPro" id="IPR051099">
    <property type="entry name" value="AGR/TXD"/>
</dbReference>
<proteinExistence type="predicted"/>
<dbReference type="InterPro" id="IPR012336">
    <property type="entry name" value="Thioredoxin-like_fold"/>
</dbReference>
<dbReference type="Pfam" id="PF13098">
    <property type="entry name" value="Thioredoxin_2"/>
    <property type="match status" value="1"/>
</dbReference>
<dbReference type="Gene3D" id="3.40.30.10">
    <property type="entry name" value="Glutaredoxin"/>
    <property type="match status" value="1"/>
</dbReference>
<dbReference type="Proteomes" id="UP000003688">
    <property type="component" value="Unassembled WGS sequence"/>
</dbReference>
<evidence type="ECO:0000313" key="4">
    <source>
        <dbReference type="EMBL" id="EEF59454.1"/>
    </source>
</evidence>
<reference evidence="4 5" key="1">
    <citation type="journal article" date="2011" name="J. Bacteriol.">
        <title>Genome sequence of 'Pedosphaera parvula' Ellin514, an aerobic Verrucomicrobial isolate from pasture soil.</title>
        <authorList>
            <person name="Kant R."/>
            <person name="van Passel M.W."/>
            <person name="Sangwan P."/>
            <person name="Palva A."/>
            <person name="Lucas S."/>
            <person name="Copeland A."/>
            <person name="Lapidus A."/>
            <person name="Glavina Del Rio T."/>
            <person name="Dalin E."/>
            <person name="Tice H."/>
            <person name="Bruce D."/>
            <person name="Goodwin L."/>
            <person name="Pitluck S."/>
            <person name="Chertkov O."/>
            <person name="Larimer F.W."/>
            <person name="Land M.L."/>
            <person name="Hauser L."/>
            <person name="Brettin T.S."/>
            <person name="Detter J.C."/>
            <person name="Han S."/>
            <person name="de Vos W.M."/>
            <person name="Janssen P.H."/>
            <person name="Smidt H."/>
        </authorList>
    </citation>
    <scope>NUCLEOTIDE SEQUENCE [LARGE SCALE GENOMIC DNA]</scope>
    <source>
        <strain evidence="4 5">Ellin514</strain>
    </source>
</reference>
<dbReference type="EMBL" id="ABOX02000027">
    <property type="protein sequence ID" value="EEF59454.1"/>
    <property type="molecule type" value="Genomic_DNA"/>
</dbReference>
<comment type="caution">
    <text evidence="4">The sequence shown here is derived from an EMBL/GenBank/DDBJ whole genome shotgun (WGS) entry which is preliminary data.</text>
</comment>
<evidence type="ECO:0000256" key="1">
    <source>
        <dbReference type="ARBA" id="ARBA00022729"/>
    </source>
</evidence>
<dbReference type="InterPro" id="IPR013766">
    <property type="entry name" value="Thioredoxin_domain"/>
</dbReference>
<dbReference type="InterPro" id="IPR036249">
    <property type="entry name" value="Thioredoxin-like_sf"/>
</dbReference>
<dbReference type="GO" id="GO:0016853">
    <property type="term" value="F:isomerase activity"/>
    <property type="evidence" value="ECO:0007669"/>
    <property type="project" value="UniProtKB-KW"/>
</dbReference>
<dbReference type="STRING" id="320771.Cflav_PD2298"/>
<keyword evidence="5" id="KW-1185">Reference proteome</keyword>
<protein>
    <submittedName>
        <fullName evidence="4">Thiol-disulfide isomerase or thioredoxin</fullName>
    </submittedName>
</protein>
<dbReference type="PANTHER" id="PTHR15337:SF11">
    <property type="entry name" value="THIOREDOXIN DOMAIN-CONTAINING PROTEIN"/>
    <property type="match status" value="1"/>
</dbReference>
<sequence precursor="true">MKRFIFGFVAVFWLAMGLAVPVRAAEAEWLTDFSKAQSKALTDKKMILMDFTGSDWCPPCQKLHENVFSKDEFIKFANSNLVLVVVDFPEHKELTQEQKKANQALSDKFKADEFPTVILLNSEGKELDRKLGEETTLKGFMKQLRKLQEKEKKKE</sequence>
<dbReference type="AlphaFoldDB" id="B9XKW0"/>
<evidence type="ECO:0000259" key="3">
    <source>
        <dbReference type="PROSITE" id="PS51352"/>
    </source>
</evidence>
<dbReference type="SUPFAM" id="SSF52833">
    <property type="entry name" value="Thioredoxin-like"/>
    <property type="match status" value="1"/>
</dbReference>
<feature type="domain" description="Thioredoxin" evidence="3">
    <location>
        <begin position="14"/>
        <end position="149"/>
    </location>
</feature>
<name>B9XKW0_PEDPL</name>
<dbReference type="OrthoDB" id="9811036at2"/>
<feature type="chain" id="PRO_5002893080" evidence="2">
    <location>
        <begin position="25"/>
        <end position="155"/>
    </location>
</feature>
<evidence type="ECO:0000256" key="2">
    <source>
        <dbReference type="SAM" id="SignalP"/>
    </source>
</evidence>
<feature type="signal peptide" evidence="2">
    <location>
        <begin position="1"/>
        <end position="24"/>
    </location>
</feature>
<keyword evidence="4" id="KW-0413">Isomerase</keyword>
<dbReference type="PROSITE" id="PS51352">
    <property type="entry name" value="THIOREDOXIN_2"/>
    <property type="match status" value="1"/>
</dbReference>
<dbReference type="RefSeq" id="WP_007416453.1">
    <property type="nucleotide sequence ID" value="NZ_ABOX02000027.1"/>
</dbReference>
<evidence type="ECO:0000313" key="5">
    <source>
        <dbReference type="Proteomes" id="UP000003688"/>
    </source>
</evidence>
<dbReference type="PANTHER" id="PTHR15337">
    <property type="entry name" value="ANTERIOR GRADIENT PROTEIN-RELATED"/>
    <property type="match status" value="1"/>
</dbReference>
<gene>
    <name evidence="4" type="ORF">Cflav_PD2298</name>
</gene>
<organism evidence="4 5">
    <name type="scientific">Pedosphaera parvula (strain Ellin514)</name>
    <dbReference type="NCBI Taxonomy" id="320771"/>
    <lineage>
        <taxon>Bacteria</taxon>
        <taxon>Pseudomonadati</taxon>
        <taxon>Verrucomicrobiota</taxon>
        <taxon>Pedosphaerae</taxon>
        <taxon>Pedosphaerales</taxon>
        <taxon>Pedosphaeraceae</taxon>
        <taxon>Pedosphaera</taxon>
    </lineage>
</organism>
<accession>B9XKW0</accession>
<keyword evidence="1 2" id="KW-0732">Signal</keyword>